<name>A0ABM7MKC6_9BURK</name>
<dbReference type="PANTHER" id="PTHR42953:SF1">
    <property type="entry name" value="METAL-BINDING PROTEIN HI_0362-RELATED"/>
    <property type="match status" value="1"/>
</dbReference>
<dbReference type="EMBL" id="AP024238">
    <property type="protein sequence ID" value="BCO26747.1"/>
    <property type="molecule type" value="Genomic_DNA"/>
</dbReference>
<keyword evidence="3 6" id="KW-0813">Transport</keyword>
<evidence type="ECO:0000256" key="4">
    <source>
        <dbReference type="ARBA" id="ARBA00022723"/>
    </source>
</evidence>
<gene>
    <name evidence="9" type="ORF">MIZ03_1632</name>
</gene>
<feature type="signal peptide" evidence="8">
    <location>
        <begin position="1"/>
        <end position="24"/>
    </location>
</feature>
<keyword evidence="9" id="KW-0449">Lipoprotein</keyword>
<organism evidence="9 10">
    <name type="scientific">Rhodoferax lithotrophicus</name>
    <dbReference type="NCBI Taxonomy" id="2798804"/>
    <lineage>
        <taxon>Bacteria</taxon>
        <taxon>Pseudomonadati</taxon>
        <taxon>Pseudomonadota</taxon>
        <taxon>Betaproteobacteria</taxon>
        <taxon>Burkholderiales</taxon>
        <taxon>Comamonadaceae</taxon>
        <taxon>Rhodoferax</taxon>
    </lineage>
</organism>
<dbReference type="PRINTS" id="PR00690">
    <property type="entry name" value="ADHESNFAMILY"/>
</dbReference>
<dbReference type="CDD" id="cd01137">
    <property type="entry name" value="PsaA"/>
    <property type="match status" value="1"/>
</dbReference>
<evidence type="ECO:0000256" key="8">
    <source>
        <dbReference type="SAM" id="SignalP"/>
    </source>
</evidence>
<evidence type="ECO:0000256" key="1">
    <source>
        <dbReference type="ARBA" id="ARBA00004196"/>
    </source>
</evidence>
<evidence type="ECO:0000256" key="5">
    <source>
        <dbReference type="ARBA" id="ARBA00022729"/>
    </source>
</evidence>
<feature type="chain" id="PRO_5046097871" evidence="8">
    <location>
        <begin position="25"/>
        <end position="303"/>
    </location>
</feature>
<evidence type="ECO:0000313" key="10">
    <source>
        <dbReference type="Proteomes" id="UP000824366"/>
    </source>
</evidence>
<dbReference type="SUPFAM" id="SSF53807">
    <property type="entry name" value="Helical backbone' metal receptor"/>
    <property type="match status" value="1"/>
</dbReference>
<feature type="compositionally biased region" description="Basic and acidic residues" evidence="7">
    <location>
        <begin position="121"/>
        <end position="133"/>
    </location>
</feature>
<reference evidence="9 10" key="1">
    <citation type="journal article" date="2021" name="Microbiol. Spectr.">
        <title>A Single Bacterium Capable of Oxidation and Reduction of Iron at Circumneutral pH.</title>
        <authorList>
            <person name="Kato S."/>
            <person name="Ohkuma M."/>
        </authorList>
    </citation>
    <scope>NUCLEOTIDE SEQUENCE [LARGE SCALE GENOMIC DNA]</scope>
    <source>
        <strain evidence="9 10">MIZ03</strain>
    </source>
</reference>
<dbReference type="PRINTS" id="PR00691">
    <property type="entry name" value="ADHESINB"/>
</dbReference>
<evidence type="ECO:0000256" key="3">
    <source>
        <dbReference type="ARBA" id="ARBA00022448"/>
    </source>
</evidence>
<dbReference type="PROSITE" id="PS51257">
    <property type="entry name" value="PROKAR_LIPOPROTEIN"/>
    <property type="match status" value="1"/>
</dbReference>
<dbReference type="RefSeq" id="WP_223910689.1">
    <property type="nucleotide sequence ID" value="NZ_AP024238.1"/>
</dbReference>
<dbReference type="InterPro" id="IPR006128">
    <property type="entry name" value="Lipoprotein_PsaA-like"/>
</dbReference>
<keyword evidence="4" id="KW-0479">Metal-binding</keyword>
<accession>A0ABM7MKC6</accession>
<feature type="region of interest" description="Disordered" evidence="7">
    <location>
        <begin position="112"/>
        <end position="134"/>
    </location>
</feature>
<dbReference type="PANTHER" id="PTHR42953">
    <property type="entry name" value="HIGH-AFFINITY ZINC UPTAKE SYSTEM PROTEIN ZNUA-RELATED"/>
    <property type="match status" value="1"/>
</dbReference>
<sequence length="303" mass="33046">MKRRTLTHFALSTLAASCLLPAWAAEPLPVVASFSILGDLVKVVGGDRVQVTTLVGPNEDAHAFEPKPADAKAILAAKLFVINGLNFEPWAPKLAQSANYKGLTLMATQGIQPRSMPPEPGHTHGHAETDPHAWQDPSNVITYVKNIAKSLSDADPSGASSYQKNSDFYIKKLMILDQFAKDQLAMIPVAKRQVITSHDAFGYFAARYQIKFLAPQGINEDTEPSAKEVAQLIRQIKRDKIKAVFVENMSNSKLLAQITRDTGVTLGPKLYVDALSGPNEPGSSYLLMMRHNVTQLVAGMKLN</sequence>
<dbReference type="Proteomes" id="UP000824366">
    <property type="component" value="Chromosome"/>
</dbReference>
<protein>
    <submittedName>
        <fullName evidence="9">Manganese-binding lipoprotein MntA</fullName>
    </submittedName>
</protein>
<dbReference type="Gene3D" id="3.40.50.1980">
    <property type="entry name" value="Nitrogenase molybdenum iron protein domain"/>
    <property type="match status" value="2"/>
</dbReference>
<dbReference type="Pfam" id="PF01297">
    <property type="entry name" value="ZnuA"/>
    <property type="match status" value="1"/>
</dbReference>
<evidence type="ECO:0000256" key="7">
    <source>
        <dbReference type="SAM" id="MobiDB-lite"/>
    </source>
</evidence>
<proteinExistence type="inferred from homology"/>
<comment type="similarity">
    <text evidence="2 6">Belongs to the bacterial solute-binding protein 9 family.</text>
</comment>
<dbReference type="InterPro" id="IPR006129">
    <property type="entry name" value="AdhesinB"/>
</dbReference>
<evidence type="ECO:0000313" key="9">
    <source>
        <dbReference type="EMBL" id="BCO26747.1"/>
    </source>
</evidence>
<keyword evidence="10" id="KW-1185">Reference proteome</keyword>
<comment type="subcellular location">
    <subcellularLocation>
        <location evidence="1">Cell envelope</location>
    </subcellularLocation>
</comment>
<dbReference type="InterPro" id="IPR006127">
    <property type="entry name" value="ZnuA-like"/>
</dbReference>
<keyword evidence="5 8" id="KW-0732">Signal</keyword>
<evidence type="ECO:0000256" key="2">
    <source>
        <dbReference type="ARBA" id="ARBA00011028"/>
    </source>
</evidence>
<evidence type="ECO:0000256" key="6">
    <source>
        <dbReference type="RuleBase" id="RU003512"/>
    </source>
</evidence>
<dbReference type="InterPro" id="IPR050492">
    <property type="entry name" value="Bact_metal-bind_prot9"/>
</dbReference>